<dbReference type="Pfam" id="PF00512">
    <property type="entry name" value="HisKA"/>
    <property type="match status" value="1"/>
</dbReference>
<keyword evidence="8 11" id="KW-1133">Transmembrane helix</keyword>
<evidence type="ECO:0000256" key="6">
    <source>
        <dbReference type="ARBA" id="ARBA00022692"/>
    </source>
</evidence>
<dbReference type="SMART" id="SM00387">
    <property type="entry name" value="HATPase_c"/>
    <property type="match status" value="1"/>
</dbReference>
<name>A0A8J3VA45_9ACTN</name>
<dbReference type="Gene3D" id="1.10.287.130">
    <property type="match status" value="1"/>
</dbReference>
<dbReference type="InterPro" id="IPR036890">
    <property type="entry name" value="HATPase_C_sf"/>
</dbReference>
<keyword evidence="10 11" id="KW-0472">Membrane</keyword>
<dbReference type="GO" id="GO:0000155">
    <property type="term" value="F:phosphorelay sensor kinase activity"/>
    <property type="evidence" value="ECO:0007669"/>
    <property type="project" value="InterPro"/>
</dbReference>
<evidence type="ECO:0000256" key="10">
    <source>
        <dbReference type="ARBA" id="ARBA00023136"/>
    </source>
</evidence>
<dbReference type="EC" id="2.7.13.3" evidence="3"/>
<dbReference type="EMBL" id="BONV01000035">
    <property type="protein sequence ID" value="GIG82993.1"/>
    <property type="molecule type" value="Genomic_DNA"/>
</dbReference>
<dbReference type="SUPFAM" id="SSF47384">
    <property type="entry name" value="Homodimeric domain of signal transducing histidine kinase"/>
    <property type="match status" value="1"/>
</dbReference>
<sequence length="463" mass="49192">MPITTRITLFAGVVAGLLCSLLAIVLMIAINRFAVADATEEITSAGGRVAVEMERGRLGYPLAERPGRNIQVVDPQGRVVASTSKLQGKPAMATFTPDGKNSATSVVCGGVFPPGDCDIVVAQWAHRAGERWLVYSSSPSIPPWVDPRLAGAVGGSALALAAAITYLGRRNARASLRPVKAIRAELEEINAAAPHRRVPVPAADDEIHDMAESVNRTLSRLDTTLRHLRQFLSNASHDLRSPVAAMRAELEDALHAPEETSVATVVRSVLVSVDRLQAIVQDLLTLERLDAGVPGARDLIDLAELVAECRIRRDRAKRIEYSLGPGAVVIGDRSQLARVVTNLLDNAERHAETMVAVTVRHEPGGQCGDQRTPYGAAVLEVVDDGPGIDPDNRELVFQRFTRLDSDRSRGAGGTGLGLAIARQIAEAAGGTLRIEDSSRGAHFVLRLPCAPSASGPTDPAPPG</sequence>
<dbReference type="AlphaFoldDB" id="A0A8J3VA45"/>
<accession>A0A8J3VA45</accession>
<dbReference type="Pfam" id="PF02518">
    <property type="entry name" value="HATPase_c"/>
    <property type="match status" value="1"/>
</dbReference>
<dbReference type="PANTHER" id="PTHR45436:SF5">
    <property type="entry name" value="SENSOR HISTIDINE KINASE TRCS"/>
    <property type="match status" value="1"/>
</dbReference>
<evidence type="ECO:0000256" key="8">
    <source>
        <dbReference type="ARBA" id="ARBA00022989"/>
    </source>
</evidence>
<gene>
    <name evidence="14" type="ORF">Pka01_61200</name>
</gene>
<dbReference type="SUPFAM" id="SSF55874">
    <property type="entry name" value="ATPase domain of HSP90 chaperone/DNA topoisomerase II/histidine kinase"/>
    <property type="match status" value="1"/>
</dbReference>
<comment type="catalytic activity">
    <reaction evidence="1">
        <text>ATP + protein L-histidine = ADP + protein N-phospho-L-histidine.</text>
        <dbReference type="EC" id="2.7.13.3"/>
    </reaction>
</comment>
<dbReference type="GO" id="GO:0005886">
    <property type="term" value="C:plasma membrane"/>
    <property type="evidence" value="ECO:0007669"/>
    <property type="project" value="UniProtKB-SubCell"/>
</dbReference>
<keyword evidence="7" id="KW-0418">Kinase</keyword>
<feature type="domain" description="HAMP" evidence="13">
    <location>
        <begin position="173"/>
        <end position="226"/>
    </location>
</feature>
<keyword evidence="6 11" id="KW-0812">Transmembrane</keyword>
<dbReference type="PROSITE" id="PS50885">
    <property type="entry name" value="HAMP"/>
    <property type="match status" value="1"/>
</dbReference>
<dbReference type="InterPro" id="IPR003594">
    <property type="entry name" value="HATPase_dom"/>
</dbReference>
<evidence type="ECO:0000256" key="9">
    <source>
        <dbReference type="ARBA" id="ARBA00023012"/>
    </source>
</evidence>
<dbReference type="InterPro" id="IPR005467">
    <property type="entry name" value="His_kinase_dom"/>
</dbReference>
<dbReference type="InterPro" id="IPR003661">
    <property type="entry name" value="HisK_dim/P_dom"/>
</dbReference>
<dbReference type="Gene3D" id="3.30.565.10">
    <property type="entry name" value="Histidine kinase-like ATPase, C-terminal domain"/>
    <property type="match status" value="1"/>
</dbReference>
<keyword evidence="15" id="KW-1185">Reference proteome</keyword>
<evidence type="ECO:0000256" key="5">
    <source>
        <dbReference type="ARBA" id="ARBA00022679"/>
    </source>
</evidence>
<feature type="domain" description="Histidine kinase" evidence="12">
    <location>
        <begin position="234"/>
        <end position="451"/>
    </location>
</feature>
<dbReference type="InterPro" id="IPR036097">
    <property type="entry name" value="HisK_dim/P_sf"/>
</dbReference>
<keyword evidence="9" id="KW-0902">Two-component regulatory system</keyword>
<dbReference type="SMART" id="SM00388">
    <property type="entry name" value="HisKA"/>
    <property type="match status" value="1"/>
</dbReference>
<dbReference type="PANTHER" id="PTHR45436">
    <property type="entry name" value="SENSOR HISTIDINE KINASE YKOH"/>
    <property type="match status" value="1"/>
</dbReference>
<dbReference type="PROSITE" id="PS50109">
    <property type="entry name" value="HIS_KIN"/>
    <property type="match status" value="1"/>
</dbReference>
<keyword evidence="5" id="KW-0808">Transferase</keyword>
<dbReference type="PRINTS" id="PR00344">
    <property type="entry name" value="BCTRLSENSOR"/>
</dbReference>
<evidence type="ECO:0000259" key="12">
    <source>
        <dbReference type="PROSITE" id="PS50109"/>
    </source>
</evidence>
<proteinExistence type="predicted"/>
<keyword evidence="4" id="KW-0597">Phosphoprotein</keyword>
<dbReference type="InterPro" id="IPR004358">
    <property type="entry name" value="Sig_transdc_His_kin-like_C"/>
</dbReference>
<evidence type="ECO:0000313" key="14">
    <source>
        <dbReference type="EMBL" id="GIG82993.1"/>
    </source>
</evidence>
<reference evidence="14 15" key="1">
    <citation type="submission" date="2021-01" db="EMBL/GenBank/DDBJ databases">
        <title>Whole genome shotgun sequence of Planotetraspora kaengkrachanensis NBRC 104272.</title>
        <authorList>
            <person name="Komaki H."/>
            <person name="Tamura T."/>
        </authorList>
    </citation>
    <scope>NUCLEOTIDE SEQUENCE [LARGE SCALE GENOMIC DNA]</scope>
    <source>
        <strain evidence="14 15">NBRC 104272</strain>
    </source>
</reference>
<evidence type="ECO:0000256" key="2">
    <source>
        <dbReference type="ARBA" id="ARBA00004236"/>
    </source>
</evidence>
<organism evidence="14 15">
    <name type="scientific">Planotetraspora kaengkrachanensis</name>
    <dbReference type="NCBI Taxonomy" id="575193"/>
    <lineage>
        <taxon>Bacteria</taxon>
        <taxon>Bacillati</taxon>
        <taxon>Actinomycetota</taxon>
        <taxon>Actinomycetes</taxon>
        <taxon>Streptosporangiales</taxon>
        <taxon>Streptosporangiaceae</taxon>
        <taxon>Planotetraspora</taxon>
    </lineage>
</organism>
<dbReference type="RefSeq" id="WP_203886315.1">
    <property type="nucleotide sequence ID" value="NZ_BAABHH010000002.1"/>
</dbReference>
<protein>
    <recommendedName>
        <fullName evidence="3">histidine kinase</fullName>
        <ecNumber evidence="3">2.7.13.3</ecNumber>
    </recommendedName>
</protein>
<dbReference type="CDD" id="cd00082">
    <property type="entry name" value="HisKA"/>
    <property type="match status" value="1"/>
</dbReference>
<dbReference type="InterPro" id="IPR050428">
    <property type="entry name" value="TCS_sensor_his_kinase"/>
</dbReference>
<comment type="subcellular location">
    <subcellularLocation>
        <location evidence="2">Cell membrane</location>
    </subcellularLocation>
</comment>
<dbReference type="Proteomes" id="UP000630097">
    <property type="component" value="Unassembled WGS sequence"/>
</dbReference>
<evidence type="ECO:0000256" key="7">
    <source>
        <dbReference type="ARBA" id="ARBA00022777"/>
    </source>
</evidence>
<evidence type="ECO:0000256" key="1">
    <source>
        <dbReference type="ARBA" id="ARBA00000085"/>
    </source>
</evidence>
<dbReference type="InterPro" id="IPR003660">
    <property type="entry name" value="HAMP_dom"/>
</dbReference>
<evidence type="ECO:0000256" key="4">
    <source>
        <dbReference type="ARBA" id="ARBA00022553"/>
    </source>
</evidence>
<feature type="transmembrane region" description="Helical" evidence="11">
    <location>
        <begin position="7"/>
        <end position="30"/>
    </location>
</feature>
<evidence type="ECO:0000256" key="11">
    <source>
        <dbReference type="SAM" id="Phobius"/>
    </source>
</evidence>
<dbReference type="SMART" id="SM00304">
    <property type="entry name" value="HAMP"/>
    <property type="match status" value="1"/>
</dbReference>
<evidence type="ECO:0000313" key="15">
    <source>
        <dbReference type="Proteomes" id="UP000630097"/>
    </source>
</evidence>
<evidence type="ECO:0000259" key="13">
    <source>
        <dbReference type="PROSITE" id="PS50885"/>
    </source>
</evidence>
<comment type="caution">
    <text evidence="14">The sequence shown here is derived from an EMBL/GenBank/DDBJ whole genome shotgun (WGS) entry which is preliminary data.</text>
</comment>
<evidence type="ECO:0000256" key="3">
    <source>
        <dbReference type="ARBA" id="ARBA00012438"/>
    </source>
</evidence>